<dbReference type="AlphaFoldDB" id="Q0DU90"/>
<evidence type="ECO:0000313" key="3">
    <source>
        <dbReference type="Proteomes" id="UP000000763"/>
    </source>
</evidence>
<reference evidence="3" key="2">
    <citation type="journal article" date="2008" name="Nucleic Acids Res.">
        <title>The rice annotation project database (RAP-DB): 2008 update.</title>
        <authorList>
            <consortium name="The rice annotation project (RAP)"/>
        </authorList>
    </citation>
    <scope>GENOME REANNOTATION</scope>
    <source>
        <strain evidence="3">cv. Nipponbare</strain>
    </source>
</reference>
<feature type="compositionally biased region" description="Low complexity" evidence="1">
    <location>
        <begin position="104"/>
        <end position="120"/>
    </location>
</feature>
<evidence type="ECO:0000313" key="2">
    <source>
        <dbReference type="EMBL" id="BAF11198.1"/>
    </source>
</evidence>
<gene>
    <name evidence="2" type="ordered locus">Os03g0199200</name>
</gene>
<name>Q0DU90_ORYSJ</name>
<organism evidence="2 3">
    <name type="scientific">Oryza sativa subsp. japonica</name>
    <name type="common">Rice</name>
    <dbReference type="NCBI Taxonomy" id="39947"/>
    <lineage>
        <taxon>Eukaryota</taxon>
        <taxon>Viridiplantae</taxon>
        <taxon>Streptophyta</taxon>
        <taxon>Embryophyta</taxon>
        <taxon>Tracheophyta</taxon>
        <taxon>Spermatophyta</taxon>
        <taxon>Magnoliopsida</taxon>
        <taxon>Liliopsida</taxon>
        <taxon>Poales</taxon>
        <taxon>Poaceae</taxon>
        <taxon>BOP clade</taxon>
        <taxon>Oryzoideae</taxon>
        <taxon>Oryzeae</taxon>
        <taxon>Oryzinae</taxon>
        <taxon>Oryza</taxon>
        <taxon>Oryza sativa</taxon>
    </lineage>
</organism>
<feature type="compositionally biased region" description="Basic and acidic residues" evidence="1">
    <location>
        <begin position="1"/>
        <end position="11"/>
    </location>
</feature>
<evidence type="ECO:0000256" key="1">
    <source>
        <dbReference type="SAM" id="MobiDB-lite"/>
    </source>
</evidence>
<sequence length="149" mass="16115">MGTRRWLDSSRDVGVASPQVLPTTSGRRNRVMTTRKKIGWPPPEEIHRSRWRTSPGWLTSTSLDRRPVPGDSLATTLAGPAELPPRHPPRPDNSAPTAADSRRSIPSAPTSASTSTRVAPGRGPPPVSIATRGNLSRHRIRRARGATIA</sequence>
<feature type="region of interest" description="Disordered" evidence="1">
    <location>
        <begin position="1"/>
        <end position="149"/>
    </location>
</feature>
<protein>
    <submittedName>
        <fullName evidence="2">Os03g0199200 protein</fullName>
    </submittedName>
</protein>
<accession>Q0DU90</accession>
<feature type="compositionally biased region" description="Basic residues" evidence="1">
    <location>
        <begin position="27"/>
        <end position="38"/>
    </location>
</feature>
<feature type="compositionally biased region" description="Basic residues" evidence="1">
    <location>
        <begin position="135"/>
        <end position="149"/>
    </location>
</feature>
<reference evidence="2 3" key="1">
    <citation type="journal article" date="2005" name="Nature">
        <title>The map-based sequence of the rice genome.</title>
        <authorList>
            <consortium name="International rice genome sequencing project (IRGSP)"/>
            <person name="Matsumoto T."/>
            <person name="Wu J."/>
            <person name="Kanamori H."/>
            <person name="Katayose Y."/>
            <person name="Fujisawa M."/>
            <person name="Namiki N."/>
            <person name="Mizuno H."/>
            <person name="Yamamoto K."/>
            <person name="Antonio B.A."/>
            <person name="Baba T."/>
            <person name="Sakata K."/>
            <person name="Nagamura Y."/>
            <person name="Aoki H."/>
            <person name="Arikawa K."/>
            <person name="Arita K."/>
            <person name="Bito T."/>
            <person name="Chiden Y."/>
            <person name="Fujitsuka N."/>
            <person name="Fukunaka R."/>
            <person name="Hamada M."/>
            <person name="Harada C."/>
            <person name="Hayashi A."/>
            <person name="Hijishita S."/>
            <person name="Honda M."/>
            <person name="Hosokawa S."/>
            <person name="Ichikawa Y."/>
            <person name="Idonuma A."/>
            <person name="Iijima M."/>
            <person name="Ikeda M."/>
            <person name="Ikeno M."/>
            <person name="Ito K."/>
            <person name="Ito S."/>
            <person name="Ito T."/>
            <person name="Ito Y."/>
            <person name="Ito Y."/>
            <person name="Iwabuchi A."/>
            <person name="Kamiya K."/>
            <person name="Karasawa W."/>
            <person name="Kurita K."/>
            <person name="Katagiri S."/>
            <person name="Kikuta A."/>
            <person name="Kobayashi H."/>
            <person name="Kobayashi N."/>
            <person name="Machita K."/>
            <person name="Maehara T."/>
            <person name="Masukawa M."/>
            <person name="Mizubayashi T."/>
            <person name="Mukai Y."/>
            <person name="Nagasaki H."/>
            <person name="Nagata Y."/>
            <person name="Naito S."/>
            <person name="Nakashima M."/>
            <person name="Nakama Y."/>
            <person name="Nakamichi Y."/>
            <person name="Nakamura M."/>
            <person name="Meguro A."/>
            <person name="Negishi M."/>
            <person name="Ohta I."/>
            <person name="Ohta T."/>
            <person name="Okamoto M."/>
            <person name="Ono N."/>
            <person name="Saji S."/>
            <person name="Sakaguchi M."/>
            <person name="Sakai K."/>
            <person name="Shibata M."/>
            <person name="Shimokawa T."/>
            <person name="Song J."/>
            <person name="Takazaki Y."/>
            <person name="Terasawa K."/>
            <person name="Tsugane M."/>
            <person name="Tsuji K."/>
            <person name="Ueda S."/>
            <person name="Waki K."/>
            <person name="Yamagata H."/>
            <person name="Yamamoto M."/>
            <person name="Yamamoto S."/>
            <person name="Yamane H."/>
            <person name="Yoshiki S."/>
            <person name="Yoshihara R."/>
            <person name="Yukawa K."/>
            <person name="Zhong H."/>
            <person name="Yano M."/>
            <person name="Yuan Q."/>
            <person name="Ouyang S."/>
            <person name="Liu J."/>
            <person name="Jones K.M."/>
            <person name="Gansberger K."/>
            <person name="Moffat K."/>
            <person name="Hill J."/>
            <person name="Bera J."/>
            <person name="Fadrosh D."/>
            <person name="Jin S."/>
            <person name="Johri S."/>
            <person name="Kim M."/>
            <person name="Overton L."/>
            <person name="Reardon M."/>
            <person name="Tsitrin T."/>
            <person name="Vuong H."/>
            <person name="Weaver B."/>
            <person name="Ciecko A."/>
            <person name="Tallon L."/>
            <person name="Jackson J."/>
            <person name="Pai G."/>
            <person name="Aken S.V."/>
            <person name="Utterback T."/>
            <person name="Reidmuller S."/>
            <person name="Feldblyum T."/>
            <person name="Hsiao J."/>
            <person name="Zismann V."/>
            <person name="Iobst S."/>
            <person name="de Vazeille A.R."/>
            <person name="Buell C.R."/>
            <person name="Ying K."/>
            <person name="Li Y."/>
            <person name="Lu T."/>
            <person name="Huang Y."/>
            <person name="Zhao Q."/>
            <person name="Feng Q."/>
            <person name="Zhang L."/>
            <person name="Zhu J."/>
            <person name="Weng Q."/>
            <person name="Mu J."/>
            <person name="Lu Y."/>
            <person name="Fan D."/>
            <person name="Liu Y."/>
            <person name="Guan J."/>
            <person name="Zhang Y."/>
            <person name="Yu S."/>
            <person name="Liu X."/>
            <person name="Zhang Y."/>
            <person name="Hong G."/>
            <person name="Han B."/>
            <person name="Choisne N."/>
            <person name="Demange N."/>
            <person name="Orjeda G."/>
            <person name="Samain S."/>
            <person name="Cattolico L."/>
            <person name="Pelletier E."/>
            <person name="Couloux A."/>
            <person name="Segurens B."/>
            <person name="Wincker P."/>
            <person name="D'Hont A."/>
            <person name="Scarpelli C."/>
            <person name="Weissenbach J."/>
            <person name="Salanoubat M."/>
            <person name="Quetier F."/>
            <person name="Yu Y."/>
            <person name="Kim H.R."/>
            <person name="Rambo T."/>
            <person name="Currie J."/>
            <person name="Collura K."/>
            <person name="Luo M."/>
            <person name="Yang T."/>
            <person name="Ammiraju J.S.S."/>
            <person name="Engler F."/>
            <person name="Soderlund C."/>
            <person name="Wing R.A."/>
            <person name="Palmer L.E."/>
            <person name="de la Bastide M."/>
            <person name="Spiegel L."/>
            <person name="Nascimento L."/>
            <person name="Zutavern T."/>
            <person name="O'Shaughnessy A."/>
            <person name="Dike S."/>
            <person name="Dedhia N."/>
            <person name="Preston R."/>
            <person name="Balija V."/>
            <person name="McCombie W.R."/>
            <person name="Chow T."/>
            <person name="Chen H."/>
            <person name="Chung M."/>
            <person name="Chen C."/>
            <person name="Shaw J."/>
            <person name="Wu H."/>
            <person name="Hsiao K."/>
            <person name="Chao Y."/>
            <person name="Chu M."/>
            <person name="Cheng C."/>
            <person name="Hour A."/>
            <person name="Lee P."/>
            <person name="Lin S."/>
            <person name="Lin Y."/>
            <person name="Liou J."/>
            <person name="Liu S."/>
            <person name="Hsing Y."/>
            <person name="Raghuvanshi S."/>
            <person name="Mohanty A."/>
            <person name="Bharti A.K."/>
            <person name="Gaur A."/>
            <person name="Gupta V."/>
            <person name="Kumar D."/>
            <person name="Ravi V."/>
            <person name="Vij S."/>
            <person name="Kapur A."/>
            <person name="Khurana P."/>
            <person name="Khurana P."/>
            <person name="Khurana J.P."/>
            <person name="Tyagi A.K."/>
            <person name="Gaikwad K."/>
            <person name="Singh A."/>
            <person name="Dalal V."/>
            <person name="Srivastava S."/>
            <person name="Dixit A."/>
            <person name="Pal A.K."/>
            <person name="Ghazi I.A."/>
            <person name="Yadav M."/>
            <person name="Pandit A."/>
            <person name="Bhargava A."/>
            <person name="Sureshbabu K."/>
            <person name="Batra K."/>
            <person name="Sharma T.R."/>
            <person name="Mohapatra T."/>
            <person name="Singh N.K."/>
            <person name="Messing J."/>
            <person name="Nelson A.B."/>
            <person name="Fuks G."/>
            <person name="Kavchok S."/>
            <person name="Keizer G."/>
            <person name="Linton E."/>
            <person name="Llaca V."/>
            <person name="Song R."/>
            <person name="Tanyolac B."/>
            <person name="Young S."/>
            <person name="Ho-Il K."/>
            <person name="Hahn J.H."/>
            <person name="Sangsakoo G."/>
            <person name="Vanavichit A."/>
            <person name="de Mattos Luiz.A.T."/>
            <person name="Zimmer P.D."/>
            <person name="Malone G."/>
            <person name="Dellagostin O."/>
            <person name="de Oliveira A.C."/>
            <person name="Bevan M."/>
            <person name="Bancroft I."/>
            <person name="Minx P."/>
            <person name="Cordum H."/>
            <person name="Wilson R."/>
            <person name="Cheng Z."/>
            <person name="Jin W."/>
            <person name="Jiang J."/>
            <person name="Leong S.A."/>
            <person name="Iwama H."/>
            <person name="Gojobori T."/>
            <person name="Itoh T."/>
            <person name="Niimura Y."/>
            <person name="Fujii Y."/>
            <person name="Habara T."/>
            <person name="Sakai H."/>
            <person name="Sato Y."/>
            <person name="Wilson G."/>
            <person name="Kumar K."/>
            <person name="McCouch S."/>
            <person name="Juretic N."/>
            <person name="Hoen D."/>
            <person name="Wright S."/>
            <person name="Bruskiewich R."/>
            <person name="Bureau T."/>
            <person name="Miyao A."/>
            <person name="Hirochika H."/>
            <person name="Nishikawa T."/>
            <person name="Kadowaki K."/>
            <person name="Sugiura M."/>
            <person name="Burr B."/>
            <person name="Sasaki T."/>
        </authorList>
    </citation>
    <scope>NUCLEOTIDE SEQUENCE [LARGE SCALE GENOMIC DNA]</scope>
    <source>
        <strain evidence="3">cv. Nipponbare</strain>
    </source>
</reference>
<dbReference type="KEGG" id="dosa:Os03g0199200"/>
<dbReference type="Proteomes" id="UP000000763">
    <property type="component" value="Chromosome 3"/>
</dbReference>
<dbReference type="EMBL" id="AP008209">
    <property type="protein sequence ID" value="BAF11198.1"/>
    <property type="molecule type" value="Genomic_DNA"/>
</dbReference>
<proteinExistence type="predicted"/>